<gene>
    <name evidence="2" type="ORF">BAJUN_03240</name>
</gene>
<keyword evidence="3" id="KW-1185">Reference proteome</keyword>
<organism evidence="2 3">
    <name type="scientific">Brevundimonas phage vB_BgoS-Bajun</name>
    <dbReference type="NCBI Taxonomy" id="2948594"/>
    <lineage>
        <taxon>Viruses</taxon>
        <taxon>Duplodnaviria</taxon>
        <taxon>Heunggongvirae</taxon>
        <taxon>Uroviricota</taxon>
        <taxon>Caudoviricetes</taxon>
        <taxon>Dolichocephalovirinae</taxon>
    </lineage>
</organism>
<protein>
    <submittedName>
        <fullName evidence="2">Uncharacterized protein</fullName>
    </submittedName>
</protein>
<sequence length="498" mass="55931">MTKSSVSAMISGNRISITLDGRYRAFDVNTETGKRLVQAVKRKPQDIDEIRKIADITAWMAQQTFGRVVLDDKDQIRLDGEVINYISAPIFIRLWREGHDMARYVAFIERVALNPNQELVNDLYNFVGKNNITIDDEGWLHLYKRVDEDFRSFTSGREPCTVFYPTLDAIPEALREGAVDVVDGFTIEVTGRIPHPIGGWVSMPRDLCDPSRQSACSVGLHACGFDYLRTFHNGRGTIVHVKIDPAELTAFPYDHEAKLRTSKMHVMNVIPESEADSYFKGLFAPEPKAEPFKAHVADDSLEANTFIIEAFLNNVWQTVYGHACFDLDSAQVYVEEMNKLAPDTMRVRFGEVVVAPIDWTEKGRTDGLEAGANDKRLDYDFDPSYDLVQYEGLDAAEDVNAYVVAFVAAYKEGWDATEVEADEDDAPAPEEEADRAWDAESARTVGEADGYAYAAGDTVFDCDPSEGDEWGDCPSEFDSFYKQGFTTGYSKRFAEEND</sequence>
<evidence type="ECO:0000313" key="2">
    <source>
        <dbReference type="EMBL" id="UTC29926.1"/>
    </source>
</evidence>
<accession>A0A9E7N801</accession>
<feature type="compositionally biased region" description="Acidic residues" evidence="1">
    <location>
        <begin position="419"/>
        <end position="433"/>
    </location>
</feature>
<dbReference type="EMBL" id="ON529858">
    <property type="protein sequence ID" value="UTC29926.1"/>
    <property type="molecule type" value="Genomic_DNA"/>
</dbReference>
<name>A0A9E7N801_9CAUD</name>
<evidence type="ECO:0000256" key="1">
    <source>
        <dbReference type="SAM" id="MobiDB-lite"/>
    </source>
</evidence>
<evidence type="ECO:0000313" key="3">
    <source>
        <dbReference type="Proteomes" id="UP001057427"/>
    </source>
</evidence>
<proteinExistence type="predicted"/>
<feature type="region of interest" description="Disordered" evidence="1">
    <location>
        <begin position="419"/>
        <end position="440"/>
    </location>
</feature>
<reference evidence="2" key="1">
    <citation type="submission" date="2022-05" db="EMBL/GenBank/DDBJ databases">
        <authorList>
            <person name="Friedrich I."/>
            <person name="Poehlein A."/>
            <person name="Schneider D."/>
            <person name="Hertel R."/>
            <person name="Daniel R."/>
        </authorList>
    </citation>
    <scope>NUCLEOTIDE SEQUENCE</scope>
</reference>
<dbReference type="Proteomes" id="UP001057427">
    <property type="component" value="Segment"/>
</dbReference>